<dbReference type="Proteomes" id="UP001487740">
    <property type="component" value="Unassembled WGS sequence"/>
</dbReference>
<reference evidence="1 2" key="1">
    <citation type="submission" date="2023-03" db="EMBL/GenBank/DDBJ databases">
        <title>High-quality genome of Scylla paramamosain provides insights in environmental adaptation.</title>
        <authorList>
            <person name="Zhang L."/>
        </authorList>
    </citation>
    <scope>NUCLEOTIDE SEQUENCE [LARGE SCALE GENOMIC DNA]</scope>
    <source>
        <strain evidence="1">LZ_2023a</strain>
        <tissue evidence="1">Muscle</tissue>
    </source>
</reference>
<evidence type="ECO:0000313" key="2">
    <source>
        <dbReference type="Proteomes" id="UP001487740"/>
    </source>
</evidence>
<dbReference type="AlphaFoldDB" id="A0AAW0T3X9"/>
<comment type="caution">
    <text evidence="1">The sequence shown here is derived from an EMBL/GenBank/DDBJ whole genome shotgun (WGS) entry which is preliminary data.</text>
</comment>
<accession>A0AAW0T3X9</accession>
<evidence type="ECO:0000313" key="1">
    <source>
        <dbReference type="EMBL" id="KAK8382370.1"/>
    </source>
</evidence>
<dbReference type="EMBL" id="JARAKH010000039">
    <property type="protein sequence ID" value="KAK8382368.1"/>
    <property type="molecule type" value="Genomic_DNA"/>
</dbReference>
<proteinExistence type="predicted"/>
<name>A0AAW0T3X9_SCYPA</name>
<dbReference type="EMBL" id="JARAKH010000039">
    <property type="protein sequence ID" value="KAK8382370.1"/>
    <property type="molecule type" value="Genomic_DNA"/>
</dbReference>
<sequence>MLVQVTELAEHCQRVVELAGLMSCGWQDPCGSFLLDLEINGLTTHTSCVCVPSASDFVDLVLQVTTSFLSSRTP</sequence>
<protein>
    <submittedName>
        <fullName evidence="1">Uncharacterized protein</fullName>
    </submittedName>
</protein>
<organism evidence="1 2">
    <name type="scientific">Scylla paramamosain</name>
    <name type="common">Mud crab</name>
    <dbReference type="NCBI Taxonomy" id="85552"/>
    <lineage>
        <taxon>Eukaryota</taxon>
        <taxon>Metazoa</taxon>
        <taxon>Ecdysozoa</taxon>
        <taxon>Arthropoda</taxon>
        <taxon>Crustacea</taxon>
        <taxon>Multicrustacea</taxon>
        <taxon>Malacostraca</taxon>
        <taxon>Eumalacostraca</taxon>
        <taxon>Eucarida</taxon>
        <taxon>Decapoda</taxon>
        <taxon>Pleocyemata</taxon>
        <taxon>Brachyura</taxon>
        <taxon>Eubrachyura</taxon>
        <taxon>Portunoidea</taxon>
        <taxon>Portunidae</taxon>
        <taxon>Portuninae</taxon>
        <taxon>Scylla</taxon>
    </lineage>
</organism>
<dbReference type="EMBL" id="JARAKH010000039">
    <property type="protein sequence ID" value="KAK8382369.1"/>
    <property type="molecule type" value="Genomic_DNA"/>
</dbReference>
<keyword evidence="2" id="KW-1185">Reference proteome</keyword>
<gene>
    <name evidence="1" type="ORF">O3P69_015358</name>
</gene>